<organism evidence="1 2">
    <name type="scientific">Kickxella alabastrina</name>
    <dbReference type="NCBI Taxonomy" id="61397"/>
    <lineage>
        <taxon>Eukaryota</taxon>
        <taxon>Fungi</taxon>
        <taxon>Fungi incertae sedis</taxon>
        <taxon>Zoopagomycota</taxon>
        <taxon>Kickxellomycotina</taxon>
        <taxon>Kickxellomycetes</taxon>
        <taxon>Kickxellales</taxon>
        <taxon>Kickxellaceae</taxon>
        <taxon>Kickxella</taxon>
    </lineage>
</organism>
<dbReference type="EMBL" id="JANBPG010000734">
    <property type="protein sequence ID" value="KAJ1894127.1"/>
    <property type="molecule type" value="Genomic_DNA"/>
</dbReference>
<comment type="caution">
    <text evidence="1">The sequence shown here is derived from an EMBL/GenBank/DDBJ whole genome shotgun (WGS) entry which is preliminary data.</text>
</comment>
<gene>
    <name evidence="1" type="primary">TAZ1_2</name>
    <name evidence="1" type="ORF">LPJ66_005368</name>
</gene>
<evidence type="ECO:0000313" key="2">
    <source>
        <dbReference type="Proteomes" id="UP001150581"/>
    </source>
</evidence>
<dbReference type="Proteomes" id="UP001150581">
    <property type="component" value="Unassembled WGS sequence"/>
</dbReference>
<accession>A0ACC1IFD1</accession>
<reference evidence="1" key="1">
    <citation type="submission" date="2022-07" db="EMBL/GenBank/DDBJ databases">
        <title>Phylogenomic reconstructions and comparative analyses of Kickxellomycotina fungi.</title>
        <authorList>
            <person name="Reynolds N.K."/>
            <person name="Stajich J.E."/>
            <person name="Barry K."/>
            <person name="Grigoriev I.V."/>
            <person name="Crous P."/>
            <person name="Smith M.E."/>
        </authorList>
    </citation>
    <scope>NUCLEOTIDE SEQUENCE</scope>
    <source>
        <strain evidence="1">Benny 63K</strain>
    </source>
</reference>
<sequence length="314" mass="35833">MATGSNQQPSIDRCRPGAAELISVLPRGTRHERSFAYWADKQLAPQGLWWWRPLSSAVVGVSTTAMGVLLSLGFKRVVVEDLHKLTDIIEDPLRSRPVITIANHESTLDDPIMWGVMPMRMRWNPDYSRWTLGARELLYKNPVLNGFFALGQTIPTVRGDGIYQLAVEIGLRKLAENKWVHVFPEGIVNQSGRMLRFKWGVGRLIMESERTPVVIPMYFRGMKEVMPLRQKVPLPHPNPFKSELFLRVGDAVDFTAQIREWKCAREKLSTVEQRERLDERVRIEIVDQLWGTLDKLKAESAPELANNIVNLGIS</sequence>
<keyword evidence="1" id="KW-0808">Transferase</keyword>
<protein>
    <submittedName>
        <fullName evidence="1">Lyso-phosphatidylcholine acyltransferase</fullName>
    </submittedName>
</protein>
<evidence type="ECO:0000313" key="1">
    <source>
        <dbReference type="EMBL" id="KAJ1894127.1"/>
    </source>
</evidence>
<proteinExistence type="predicted"/>
<keyword evidence="1" id="KW-0012">Acyltransferase</keyword>
<name>A0ACC1IFD1_9FUNG</name>
<keyword evidence="2" id="KW-1185">Reference proteome</keyword>